<dbReference type="AlphaFoldDB" id="A0A9W9XJU8"/>
<proteinExistence type="predicted"/>
<dbReference type="InterPro" id="IPR008949">
    <property type="entry name" value="Isoprenoid_synthase_dom_sf"/>
</dbReference>
<protein>
    <submittedName>
        <fullName evidence="1">Uncharacterized protein</fullName>
    </submittedName>
</protein>
<dbReference type="Proteomes" id="UP001149954">
    <property type="component" value="Unassembled WGS sequence"/>
</dbReference>
<evidence type="ECO:0000313" key="1">
    <source>
        <dbReference type="EMBL" id="KAJ5494337.1"/>
    </source>
</evidence>
<evidence type="ECO:0000313" key="2">
    <source>
        <dbReference type="Proteomes" id="UP001149954"/>
    </source>
</evidence>
<keyword evidence="2" id="KW-1185">Reference proteome</keyword>
<sequence length="101" mass="11551">MAIPVGPEIKEELSEILQAFLLDIVEDEVKLHFKDNGFSDEFVKLSVGIATTAFQMTPFNIQCTVAIFTIYCVMIDDSVHDLEFKEHLNRFNICLLSREPQ</sequence>
<name>A0A9W9XJU8_9EURO</name>
<reference evidence="1" key="2">
    <citation type="journal article" date="2023" name="IMA Fungus">
        <title>Comparative genomic study of the Penicillium genus elucidates a diverse pangenome and 15 lateral gene transfer events.</title>
        <authorList>
            <person name="Petersen C."/>
            <person name="Sorensen T."/>
            <person name="Nielsen M.R."/>
            <person name="Sondergaard T.E."/>
            <person name="Sorensen J.L."/>
            <person name="Fitzpatrick D.A."/>
            <person name="Frisvad J.C."/>
            <person name="Nielsen K.L."/>
        </authorList>
    </citation>
    <scope>NUCLEOTIDE SEQUENCE</scope>
    <source>
        <strain evidence="1">IBT 29495</strain>
    </source>
</reference>
<gene>
    <name evidence="1" type="ORF">N7463_010424</name>
</gene>
<accession>A0A9W9XJU8</accession>
<dbReference type="Gene3D" id="1.10.600.10">
    <property type="entry name" value="Farnesyl Diphosphate Synthase"/>
    <property type="match status" value="1"/>
</dbReference>
<dbReference type="EMBL" id="JAPWDS010000006">
    <property type="protein sequence ID" value="KAJ5494337.1"/>
    <property type="molecule type" value="Genomic_DNA"/>
</dbReference>
<reference evidence="1" key="1">
    <citation type="submission" date="2022-12" db="EMBL/GenBank/DDBJ databases">
        <authorList>
            <person name="Petersen C."/>
        </authorList>
    </citation>
    <scope>NUCLEOTIDE SEQUENCE</scope>
    <source>
        <strain evidence="1">IBT 29495</strain>
    </source>
</reference>
<dbReference type="OrthoDB" id="2998174at2759"/>
<comment type="caution">
    <text evidence="1">The sequence shown here is derived from an EMBL/GenBank/DDBJ whole genome shotgun (WGS) entry which is preliminary data.</text>
</comment>
<organism evidence="1 2">
    <name type="scientific">Penicillium fimorum</name>
    <dbReference type="NCBI Taxonomy" id="1882269"/>
    <lineage>
        <taxon>Eukaryota</taxon>
        <taxon>Fungi</taxon>
        <taxon>Dikarya</taxon>
        <taxon>Ascomycota</taxon>
        <taxon>Pezizomycotina</taxon>
        <taxon>Eurotiomycetes</taxon>
        <taxon>Eurotiomycetidae</taxon>
        <taxon>Eurotiales</taxon>
        <taxon>Aspergillaceae</taxon>
        <taxon>Penicillium</taxon>
    </lineage>
</organism>